<dbReference type="SUPFAM" id="SSF53822">
    <property type="entry name" value="Periplasmic binding protein-like I"/>
    <property type="match status" value="1"/>
</dbReference>
<evidence type="ECO:0000256" key="7">
    <source>
        <dbReference type="SAM" id="SignalP"/>
    </source>
</evidence>
<feature type="domain" description="ABC transporter substrate-binding protein PnrA-like" evidence="8">
    <location>
        <begin position="43"/>
        <end position="356"/>
    </location>
</feature>
<dbReference type="InterPro" id="IPR003760">
    <property type="entry name" value="PnrA-like"/>
</dbReference>
<evidence type="ECO:0000313" key="9">
    <source>
        <dbReference type="EMBL" id="MFD2682769.1"/>
    </source>
</evidence>
<proteinExistence type="inferred from homology"/>
<comment type="caution">
    <text evidence="9">The sequence shown here is derived from an EMBL/GenBank/DDBJ whole genome shotgun (WGS) entry which is preliminary data.</text>
</comment>
<keyword evidence="5" id="KW-0472">Membrane</keyword>
<keyword evidence="4 7" id="KW-0732">Signal</keyword>
<dbReference type="RefSeq" id="WP_377937395.1">
    <property type="nucleotide sequence ID" value="NZ_JBHUMF010000031.1"/>
</dbReference>
<dbReference type="PANTHER" id="PTHR34296:SF2">
    <property type="entry name" value="ABC TRANSPORTER GUANOSINE-BINDING PROTEIN NUPN"/>
    <property type="match status" value="1"/>
</dbReference>
<evidence type="ECO:0000259" key="8">
    <source>
        <dbReference type="Pfam" id="PF02608"/>
    </source>
</evidence>
<dbReference type="Pfam" id="PF02608">
    <property type="entry name" value="Bmp"/>
    <property type="match status" value="1"/>
</dbReference>
<keyword evidence="6" id="KW-0449">Lipoprotein</keyword>
<dbReference type="PANTHER" id="PTHR34296">
    <property type="entry name" value="TRANSCRIPTIONAL ACTIVATOR PROTEIN MED"/>
    <property type="match status" value="1"/>
</dbReference>
<dbReference type="CDD" id="cd06354">
    <property type="entry name" value="PBP1_PrnA-like"/>
    <property type="match status" value="1"/>
</dbReference>
<feature type="signal peptide" evidence="7">
    <location>
        <begin position="1"/>
        <end position="21"/>
    </location>
</feature>
<organism evidence="9 10">
    <name type="scientific">Bacillus seohaeanensis</name>
    <dbReference type="NCBI Taxonomy" id="284580"/>
    <lineage>
        <taxon>Bacteria</taxon>
        <taxon>Bacillati</taxon>
        <taxon>Bacillota</taxon>
        <taxon>Bacilli</taxon>
        <taxon>Bacillales</taxon>
        <taxon>Bacillaceae</taxon>
        <taxon>Bacillus</taxon>
    </lineage>
</organism>
<evidence type="ECO:0000256" key="4">
    <source>
        <dbReference type="ARBA" id="ARBA00022729"/>
    </source>
</evidence>
<accession>A0ABW5RWD5</accession>
<protein>
    <submittedName>
        <fullName evidence="9">BMP family protein</fullName>
    </submittedName>
</protein>
<comment type="subcellular location">
    <subcellularLocation>
        <location evidence="1">Cell membrane</location>
        <topology evidence="1">Lipid-anchor</topology>
    </subcellularLocation>
</comment>
<evidence type="ECO:0000256" key="1">
    <source>
        <dbReference type="ARBA" id="ARBA00004193"/>
    </source>
</evidence>
<dbReference type="Gene3D" id="3.40.50.2300">
    <property type="match status" value="2"/>
</dbReference>
<gene>
    <name evidence="9" type="ORF">ACFSUL_18675</name>
</gene>
<evidence type="ECO:0000256" key="3">
    <source>
        <dbReference type="ARBA" id="ARBA00022475"/>
    </source>
</evidence>
<dbReference type="InterPro" id="IPR050957">
    <property type="entry name" value="BMP_lipoprotein"/>
</dbReference>
<evidence type="ECO:0000256" key="2">
    <source>
        <dbReference type="ARBA" id="ARBA00008610"/>
    </source>
</evidence>
<reference evidence="10" key="1">
    <citation type="journal article" date="2019" name="Int. J. Syst. Evol. Microbiol.">
        <title>The Global Catalogue of Microorganisms (GCM) 10K type strain sequencing project: providing services to taxonomists for standard genome sequencing and annotation.</title>
        <authorList>
            <consortium name="The Broad Institute Genomics Platform"/>
            <consortium name="The Broad Institute Genome Sequencing Center for Infectious Disease"/>
            <person name="Wu L."/>
            <person name="Ma J."/>
        </authorList>
    </citation>
    <scope>NUCLEOTIDE SEQUENCE [LARGE SCALE GENOMIC DNA]</scope>
    <source>
        <strain evidence="10">KCTC 3913</strain>
    </source>
</reference>
<evidence type="ECO:0000313" key="10">
    <source>
        <dbReference type="Proteomes" id="UP001597506"/>
    </source>
</evidence>
<evidence type="ECO:0000256" key="6">
    <source>
        <dbReference type="ARBA" id="ARBA00023288"/>
    </source>
</evidence>
<feature type="chain" id="PRO_5046283031" evidence="7">
    <location>
        <begin position="22"/>
        <end position="367"/>
    </location>
</feature>
<evidence type="ECO:0000256" key="5">
    <source>
        <dbReference type="ARBA" id="ARBA00023136"/>
    </source>
</evidence>
<dbReference type="Proteomes" id="UP001597506">
    <property type="component" value="Unassembled WGS sequence"/>
</dbReference>
<comment type="similarity">
    <text evidence="2">Belongs to the BMP lipoprotein family.</text>
</comment>
<sequence>MKKRKYGLALSLVLAAGTILGACGASDDKEDTSGDKGKEDQFTVAMVTDVGGVDDKSFNQSAWVGLQAYGEENGLEKGNDGFNYLQSQSDADYATNLNTLVRQDFDLIYGIGYMMQEAMTDIAKQQKDAHFAIVDSVVDQPNVASIMFKEQEASFLAGVAAGLATKTNKIGFIGGMESEVIERFEAGFLAGVKAVNPDAKVDSQYAGAFDKAELGQTISSKMYSSGADIVFHAAGGTGNGLFKEARDLKAKDPSREIWAIGVDSDQTAEGIVEIDGEEKNVVLTSALKRVDNAVVDLTTKAKEGNFPGGEVTTYGLAEDGVGLAPLNEDLANKDEVLAKVDEFKEKIKNGELTVPGTHKELETFSVQ</sequence>
<name>A0ABW5RWD5_9BACI</name>
<dbReference type="EMBL" id="JBHUMF010000031">
    <property type="protein sequence ID" value="MFD2682769.1"/>
    <property type="molecule type" value="Genomic_DNA"/>
</dbReference>
<dbReference type="InterPro" id="IPR028082">
    <property type="entry name" value="Peripla_BP_I"/>
</dbReference>
<keyword evidence="3" id="KW-1003">Cell membrane</keyword>
<dbReference type="PROSITE" id="PS51257">
    <property type="entry name" value="PROKAR_LIPOPROTEIN"/>
    <property type="match status" value="1"/>
</dbReference>
<keyword evidence="10" id="KW-1185">Reference proteome</keyword>